<reference evidence="2 3" key="2">
    <citation type="submission" date="2024-07" db="EMBL/GenBank/DDBJ databases">
        <authorList>
            <person name="Akdeniz Z."/>
        </authorList>
    </citation>
    <scope>NUCLEOTIDE SEQUENCE [LARGE SCALE GENOMIC DNA]</scope>
</reference>
<dbReference type="EMBL" id="CATOUU010000147">
    <property type="protein sequence ID" value="CAI9918029.1"/>
    <property type="molecule type" value="Genomic_DNA"/>
</dbReference>
<evidence type="ECO:0000313" key="1">
    <source>
        <dbReference type="EMBL" id="CAI9918029.1"/>
    </source>
</evidence>
<sequence>MELQITVQIQIQRIDDLYICLFIMCISIHTQTLNKHKYLALPPGIVYQTVHPNQLLIRKQNSQPLLKSCLTQQLGPSCVIKPLKQMTVSDSLTQPEFDTSQSAWSELLQNEQDFDADSNNLVEEFSKFNNTSSSANYLLIAHMISQNISGIRHKCDRMESLEILLSSHEACVSTLRTKQAALILKLQDHK</sequence>
<accession>A0AA86NF64</accession>
<name>A0AA86NF64_9EUKA</name>
<keyword evidence="3" id="KW-1185">Reference proteome</keyword>
<comment type="caution">
    <text evidence="1">The sequence shown here is derived from an EMBL/GenBank/DDBJ whole genome shotgun (WGS) entry which is preliminary data.</text>
</comment>
<dbReference type="AlphaFoldDB" id="A0AA86NF64"/>
<dbReference type="EMBL" id="CAXDID020000504">
    <property type="protein sequence ID" value="CAL6097923.1"/>
    <property type="molecule type" value="Genomic_DNA"/>
</dbReference>
<organism evidence="1">
    <name type="scientific">Hexamita inflata</name>
    <dbReference type="NCBI Taxonomy" id="28002"/>
    <lineage>
        <taxon>Eukaryota</taxon>
        <taxon>Metamonada</taxon>
        <taxon>Diplomonadida</taxon>
        <taxon>Hexamitidae</taxon>
        <taxon>Hexamitinae</taxon>
        <taxon>Hexamita</taxon>
    </lineage>
</organism>
<reference evidence="1" key="1">
    <citation type="submission" date="2023-06" db="EMBL/GenBank/DDBJ databases">
        <authorList>
            <person name="Kurt Z."/>
        </authorList>
    </citation>
    <scope>NUCLEOTIDE SEQUENCE</scope>
</reference>
<gene>
    <name evidence="1" type="ORF">HINF_LOCUS5674</name>
    <name evidence="2" type="ORF">HINF_LOCUS69362</name>
</gene>
<evidence type="ECO:0000313" key="2">
    <source>
        <dbReference type="EMBL" id="CAL6097923.1"/>
    </source>
</evidence>
<evidence type="ECO:0000313" key="3">
    <source>
        <dbReference type="Proteomes" id="UP001642409"/>
    </source>
</evidence>
<protein>
    <submittedName>
        <fullName evidence="2">Hypothetical_protein</fullName>
    </submittedName>
</protein>
<proteinExistence type="predicted"/>
<dbReference type="Proteomes" id="UP001642409">
    <property type="component" value="Unassembled WGS sequence"/>
</dbReference>